<dbReference type="SUPFAM" id="SSF63829">
    <property type="entry name" value="Calcium-dependent phosphotriesterase"/>
    <property type="match status" value="1"/>
</dbReference>
<accession>A0A8D5GA96</accession>
<keyword evidence="1" id="KW-0378">Hydrolase</keyword>
<keyword evidence="5" id="KW-1185">Reference proteome</keyword>
<keyword evidence="2" id="KW-0732">Signal</keyword>
<proteinExistence type="predicted"/>
<dbReference type="Gene3D" id="2.120.10.30">
    <property type="entry name" value="TolB, C-terminal domain"/>
    <property type="match status" value="1"/>
</dbReference>
<dbReference type="InterPro" id="IPR051262">
    <property type="entry name" value="SMP-30/CGR1_Lactonase"/>
</dbReference>
<protein>
    <recommendedName>
        <fullName evidence="3">SMP-30/Gluconolactonase/LRE-like region domain-containing protein</fullName>
    </recommendedName>
</protein>
<sequence length="285" mass="30748">MNWKNILLATALMHTFSYAQADATVSKKLDGFKTPESALALKDGRILISEINGFGVEGDGQISEIGKDGKVKVLASGLDDPKGLAVIGQDIYVADRTRIIKITPDGKWSVFTAAEDFPAKPLFLNDLATDDQGNLFVSETGDLDKGNGGAIYRINPQGKVTFTINASDDKRVLGPNGIITNKGGESILYVDFFSGVLYELNIKTKALTQVADGFGGGDGLVRTKSGVIYVSDWKNGKVYEVHHGKAKLIKSGFKASADIDLSQDEKYLLVPDMKAGELVWLPLHH</sequence>
<organism evidence="4 5">
    <name type="scientific">Methyloradius palustris</name>
    <dbReference type="NCBI Taxonomy" id="2778876"/>
    <lineage>
        <taxon>Bacteria</taxon>
        <taxon>Pseudomonadati</taxon>
        <taxon>Pseudomonadota</taxon>
        <taxon>Betaproteobacteria</taxon>
        <taxon>Nitrosomonadales</taxon>
        <taxon>Methylophilaceae</taxon>
        <taxon>Methyloradius</taxon>
    </lineage>
</organism>
<evidence type="ECO:0000256" key="1">
    <source>
        <dbReference type="ARBA" id="ARBA00022801"/>
    </source>
</evidence>
<reference evidence="4" key="1">
    <citation type="journal article" date="2021" name="Arch. Microbiol.">
        <title>Methyloradius palustris gen. nov., sp. nov., a methanol-oxidizing bacterium isolated from snow.</title>
        <authorList>
            <person name="Miyadera T."/>
            <person name="Kojima H."/>
            <person name="Fukui M."/>
        </authorList>
    </citation>
    <scope>NUCLEOTIDE SEQUENCE</scope>
    <source>
        <strain evidence="4">Zm11</strain>
    </source>
</reference>
<feature type="chain" id="PRO_5034359436" description="SMP-30/Gluconolactonase/LRE-like region domain-containing protein" evidence="2">
    <location>
        <begin position="22"/>
        <end position="285"/>
    </location>
</feature>
<dbReference type="EMBL" id="AP024110">
    <property type="protein sequence ID" value="BCM24526.1"/>
    <property type="molecule type" value="Genomic_DNA"/>
</dbReference>
<gene>
    <name evidence="4" type="ORF">ZMTM_07850</name>
</gene>
<evidence type="ECO:0000313" key="5">
    <source>
        <dbReference type="Proteomes" id="UP000826722"/>
    </source>
</evidence>
<evidence type="ECO:0000256" key="2">
    <source>
        <dbReference type="SAM" id="SignalP"/>
    </source>
</evidence>
<dbReference type="InterPro" id="IPR011042">
    <property type="entry name" value="6-blade_b-propeller_TolB-like"/>
</dbReference>
<name>A0A8D5GA96_9PROT</name>
<dbReference type="PANTHER" id="PTHR47572:SF4">
    <property type="entry name" value="LACTONASE DRP35"/>
    <property type="match status" value="1"/>
</dbReference>
<evidence type="ECO:0000259" key="3">
    <source>
        <dbReference type="Pfam" id="PF08450"/>
    </source>
</evidence>
<dbReference type="KEGG" id="mpau:ZMTM_07850"/>
<dbReference type="GO" id="GO:0016787">
    <property type="term" value="F:hydrolase activity"/>
    <property type="evidence" value="ECO:0007669"/>
    <property type="project" value="UniProtKB-KW"/>
</dbReference>
<dbReference type="RefSeq" id="WP_221765048.1">
    <property type="nucleotide sequence ID" value="NZ_AP024110.1"/>
</dbReference>
<dbReference type="Pfam" id="PF08450">
    <property type="entry name" value="SGL"/>
    <property type="match status" value="1"/>
</dbReference>
<feature type="signal peptide" evidence="2">
    <location>
        <begin position="1"/>
        <end position="21"/>
    </location>
</feature>
<dbReference type="InterPro" id="IPR013658">
    <property type="entry name" value="SGL"/>
</dbReference>
<dbReference type="PANTHER" id="PTHR47572">
    <property type="entry name" value="LIPOPROTEIN-RELATED"/>
    <property type="match status" value="1"/>
</dbReference>
<feature type="domain" description="SMP-30/Gluconolactonase/LRE-like region" evidence="3">
    <location>
        <begin position="90"/>
        <end position="242"/>
    </location>
</feature>
<dbReference type="Proteomes" id="UP000826722">
    <property type="component" value="Chromosome"/>
</dbReference>
<dbReference type="AlphaFoldDB" id="A0A8D5GA96"/>
<evidence type="ECO:0000313" key="4">
    <source>
        <dbReference type="EMBL" id="BCM24526.1"/>
    </source>
</evidence>